<proteinExistence type="predicted"/>
<protein>
    <submittedName>
        <fullName evidence="1">Uncharacterized protein</fullName>
    </submittedName>
</protein>
<dbReference type="AlphaFoldDB" id="A0A383BXA9"/>
<dbReference type="EMBL" id="UINC01204021">
    <property type="protein sequence ID" value="SVE24552.1"/>
    <property type="molecule type" value="Genomic_DNA"/>
</dbReference>
<name>A0A383BXA9_9ZZZZ</name>
<sequence length="158" mass="18602">PKGAKYETVFDDELECDYRYFLFPHLIREYAKNELGYDRSNTQNRYKKYAQNLFVAVTARIIHKNILGKNDDFKKDISELEKMIQNVGLFRKILKASDKVVTKFLEDSKVEEKIDEANTAHNFFSNQVYGKSMLEVIDSKIRQEQEEIDYIKKTISGI</sequence>
<accession>A0A383BXA9</accession>
<feature type="non-terminal residue" evidence="1">
    <location>
        <position position="1"/>
    </location>
</feature>
<organism evidence="1">
    <name type="scientific">marine metagenome</name>
    <dbReference type="NCBI Taxonomy" id="408172"/>
    <lineage>
        <taxon>unclassified sequences</taxon>
        <taxon>metagenomes</taxon>
        <taxon>ecological metagenomes</taxon>
    </lineage>
</organism>
<gene>
    <name evidence="1" type="ORF">METZ01_LOCUS477406</name>
</gene>
<reference evidence="1" key="1">
    <citation type="submission" date="2018-05" db="EMBL/GenBank/DDBJ databases">
        <authorList>
            <person name="Lanie J.A."/>
            <person name="Ng W.-L."/>
            <person name="Kazmierczak K.M."/>
            <person name="Andrzejewski T.M."/>
            <person name="Davidsen T.M."/>
            <person name="Wayne K.J."/>
            <person name="Tettelin H."/>
            <person name="Glass J.I."/>
            <person name="Rusch D."/>
            <person name="Podicherti R."/>
            <person name="Tsui H.-C.T."/>
            <person name="Winkler M.E."/>
        </authorList>
    </citation>
    <scope>NUCLEOTIDE SEQUENCE</scope>
</reference>
<evidence type="ECO:0000313" key="1">
    <source>
        <dbReference type="EMBL" id="SVE24552.1"/>
    </source>
</evidence>